<gene>
    <name evidence="1" type="ORF">SGLAU_31520</name>
</gene>
<evidence type="ECO:0000313" key="1">
    <source>
        <dbReference type="EMBL" id="AIS02238.1"/>
    </source>
</evidence>
<proteinExistence type="predicted"/>
<keyword evidence="2" id="KW-1185">Reference proteome</keyword>
<dbReference type="RefSeq" id="WP_159072816.1">
    <property type="nucleotide sequence ID" value="NZ_CP009438.1"/>
</dbReference>
<reference evidence="2" key="1">
    <citation type="journal article" date="2015" name="J. Biotechnol.">
        <title>Complete genome sequence of the actinobacterium Streptomyces glaucescens GLA.O (DSM 40922) consisting of a linear chromosome and one linear plasmid.</title>
        <authorList>
            <person name="Ortseifen V."/>
            <person name="Winkler A."/>
            <person name="Albersmeier A."/>
            <person name="Wendler S."/>
            <person name="Puhler A."/>
            <person name="Kalinowski J."/>
            <person name="Ruckert C."/>
        </authorList>
    </citation>
    <scope>NUCLEOTIDE SEQUENCE [LARGE SCALE GENOMIC DNA]</scope>
    <source>
        <strain evidence="2">DSM 40922 / GLA O</strain>
    </source>
</reference>
<organism evidence="1 2">
    <name type="scientific">Streptomyces glaucescens</name>
    <dbReference type="NCBI Taxonomy" id="1907"/>
    <lineage>
        <taxon>Bacteria</taxon>
        <taxon>Bacillati</taxon>
        <taxon>Actinomycetota</taxon>
        <taxon>Actinomycetes</taxon>
        <taxon>Kitasatosporales</taxon>
        <taxon>Streptomycetaceae</taxon>
        <taxon>Streptomyces</taxon>
    </lineage>
</organism>
<name>A0A089XE09_STRGA</name>
<dbReference type="eggNOG" id="ENOG5031IIB">
    <property type="taxonomic scope" value="Bacteria"/>
</dbReference>
<dbReference type="OrthoDB" id="4180885at2"/>
<protein>
    <submittedName>
        <fullName evidence="1">Uncharacterized protein</fullName>
    </submittedName>
</protein>
<dbReference type="Proteomes" id="UP000029482">
    <property type="component" value="Chromosome"/>
</dbReference>
<dbReference type="GO" id="GO:0003677">
    <property type="term" value="F:DNA binding"/>
    <property type="evidence" value="ECO:0007669"/>
    <property type="project" value="InterPro"/>
</dbReference>
<dbReference type="EMBL" id="CP009438">
    <property type="protein sequence ID" value="AIS02238.1"/>
    <property type="molecule type" value="Genomic_DNA"/>
</dbReference>
<dbReference type="SUPFAM" id="SSF47413">
    <property type="entry name" value="lambda repressor-like DNA-binding domains"/>
    <property type="match status" value="1"/>
</dbReference>
<dbReference type="InterPro" id="IPR010982">
    <property type="entry name" value="Lambda_DNA-bd_dom_sf"/>
</dbReference>
<dbReference type="HOGENOM" id="CLU_1266278_0_0_11"/>
<dbReference type="AlphaFoldDB" id="A0A089XE09"/>
<accession>A0A089XE09</accession>
<sequence length="198" mass="21684">MSDPSRSLPGTLGRLRALVAERGLEEEAVLDIAKLSRATLLDETEIRAVLAGQGSGGSDSSEEEAIKKRVRDRLVRAYRAYLEANRITFPEGIRALAARLGISEMWARQLVKGAKVPSVGHLTQLAEFFAVDLHTFTDTADESLNRALQPLLRQLQTDDPVTELMSEHGLSGINFRGLAPERRAMLAGVIKAVLEPEK</sequence>
<dbReference type="STRING" id="1907.SGLAU_31520"/>
<dbReference type="Gene3D" id="1.10.260.40">
    <property type="entry name" value="lambda repressor-like DNA-binding domains"/>
    <property type="match status" value="1"/>
</dbReference>
<evidence type="ECO:0000313" key="2">
    <source>
        <dbReference type="Proteomes" id="UP000029482"/>
    </source>
</evidence>
<dbReference type="KEGG" id="sgu:SGLAU_31520"/>